<proteinExistence type="predicted"/>
<protein>
    <submittedName>
        <fullName evidence="1">Uncharacterized protein</fullName>
    </submittedName>
</protein>
<dbReference type="AlphaFoldDB" id="E7N4L1"/>
<evidence type="ECO:0000313" key="1">
    <source>
        <dbReference type="EMBL" id="EFW28883.1"/>
    </source>
</evidence>
<sequence length="144" mass="17882">MEDRKAEAYRKLYINKYIDTYAEDYKEYIEDLYPFSDGLRYMGYLWDFLKSPTFIHEEQIEEYRKILKKVLIFWDNHSKDLIYIKDYWKFGKKTMVRVDYNLFLDHAHFFPEDVYLTDETLQWTIVFTHEDDINNRRLIMQVGL</sequence>
<dbReference type="EMBL" id="AECV01000054">
    <property type="protein sequence ID" value="EFW28883.1"/>
    <property type="molecule type" value="Genomic_DNA"/>
</dbReference>
<gene>
    <name evidence="1" type="ORF">HMPREF9555_01955</name>
</gene>
<accession>E7N4L1</accession>
<comment type="caution">
    <text evidence="1">The sequence shown here is derived from an EMBL/GenBank/DDBJ whole genome shotgun (WGS) entry which is preliminary data.</text>
</comment>
<name>E7N4L1_9FIRM</name>
<dbReference type="STRING" id="749551.HMPREF9555_01955"/>
<dbReference type="Proteomes" id="UP000004633">
    <property type="component" value="Unassembled WGS sequence"/>
</dbReference>
<dbReference type="HOGENOM" id="CLU_1795154_0_0_9"/>
<organism evidence="1 2">
    <name type="scientific">Selenomonas artemidis F0399</name>
    <dbReference type="NCBI Taxonomy" id="749551"/>
    <lineage>
        <taxon>Bacteria</taxon>
        <taxon>Bacillati</taxon>
        <taxon>Bacillota</taxon>
        <taxon>Negativicutes</taxon>
        <taxon>Selenomonadales</taxon>
        <taxon>Selenomonadaceae</taxon>
        <taxon>Selenomonas</taxon>
    </lineage>
</organism>
<evidence type="ECO:0000313" key="2">
    <source>
        <dbReference type="Proteomes" id="UP000004633"/>
    </source>
</evidence>
<keyword evidence="2" id="KW-1185">Reference proteome</keyword>
<reference evidence="1 2" key="1">
    <citation type="submission" date="2010-08" db="EMBL/GenBank/DDBJ databases">
        <authorList>
            <person name="Weinstock G."/>
            <person name="Sodergren E."/>
            <person name="Clifton S."/>
            <person name="Fulton L."/>
            <person name="Fulton B."/>
            <person name="Courtney L."/>
            <person name="Fronick C."/>
            <person name="Harrison M."/>
            <person name="Strong C."/>
            <person name="Farmer C."/>
            <person name="Delahaunty K."/>
            <person name="Markovic C."/>
            <person name="Hall O."/>
            <person name="Minx P."/>
            <person name="Tomlinson C."/>
            <person name="Mitreva M."/>
            <person name="Hou S."/>
            <person name="Chen J."/>
            <person name="Wollam A."/>
            <person name="Pepin K.H."/>
            <person name="Johnson M."/>
            <person name="Bhonagiri V."/>
            <person name="Zhang X."/>
            <person name="Suruliraj S."/>
            <person name="Warren W."/>
            <person name="Chinwalla A."/>
            <person name="Mardis E.R."/>
            <person name="Wilson R.K."/>
        </authorList>
    </citation>
    <scope>NUCLEOTIDE SEQUENCE [LARGE SCALE GENOMIC DNA]</scope>
    <source>
        <strain evidence="1 2">F0399</strain>
    </source>
</reference>